<feature type="transmembrane region" description="Helical" evidence="6">
    <location>
        <begin position="20"/>
        <end position="53"/>
    </location>
</feature>
<keyword evidence="4 6" id="KW-1133">Transmembrane helix</keyword>
<keyword evidence="3 6" id="KW-0812">Transmembrane</keyword>
<name>A0ABP8J6A9_9MICO</name>
<feature type="transmembrane region" description="Helical" evidence="6">
    <location>
        <begin position="145"/>
        <end position="161"/>
    </location>
</feature>
<comment type="subcellular location">
    <subcellularLocation>
        <location evidence="1">Membrane</location>
        <topology evidence="1">Multi-pass membrane protein</topology>
    </subcellularLocation>
</comment>
<protein>
    <submittedName>
        <fullName evidence="7">Energy-coupling factor transporter transmembrane component T</fullName>
    </submittedName>
</protein>
<evidence type="ECO:0000256" key="4">
    <source>
        <dbReference type="ARBA" id="ARBA00022989"/>
    </source>
</evidence>
<dbReference type="PANTHER" id="PTHR34857:SF2">
    <property type="entry name" value="SLL0384 PROTEIN"/>
    <property type="match status" value="1"/>
</dbReference>
<dbReference type="PANTHER" id="PTHR34857">
    <property type="entry name" value="SLL0384 PROTEIN"/>
    <property type="match status" value="1"/>
</dbReference>
<evidence type="ECO:0000256" key="3">
    <source>
        <dbReference type="ARBA" id="ARBA00022692"/>
    </source>
</evidence>
<dbReference type="InterPro" id="IPR003339">
    <property type="entry name" value="ABC/ECF_trnsptr_transmembrane"/>
</dbReference>
<dbReference type="Pfam" id="PF02361">
    <property type="entry name" value="CbiQ"/>
    <property type="match status" value="1"/>
</dbReference>
<accession>A0ABP8J6A9</accession>
<feature type="transmembrane region" description="Helical" evidence="6">
    <location>
        <begin position="232"/>
        <end position="258"/>
    </location>
</feature>
<dbReference type="InterPro" id="IPR051611">
    <property type="entry name" value="ECF_transporter_component"/>
</dbReference>
<evidence type="ECO:0000256" key="5">
    <source>
        <dbReference type="ARBA" id="ARBA00023136"/>
    </source>
</evidence>
<sequence length="259" mass="26950">MSTLAPRATPLVRCNPVTKLAAGFILMFAVLLSVDVVSAGVLLLLELALLPLAGLPWRTVVGRTWFLPIIALTGGWSTALLAEKTGATVVDLGPVLLTADSLTAGAAIGLRTMALALPAVVLLATIDPTDLADGLIQKLRVSERFALAALAAGRLVSLWIAEWQVLRMARRARGVGGSGPLSHLGAFFPVMFALLVQAIRRGTRLAMAMEGRAFGAPGRTWARTSRFAARDLGLLAGALLMAATAVGAAIATGSWNLIV</sequence>
<evidence type="ECO:0000256" key="1">
    <source>
        <dbReference type="ARBA" id="ARBA00004141"/>
    </source>
</evidence>
<dbReference type="CDD" id="cd16914">
    <property type="entry name" value="EcfT"/>
    <property type="match status" value="1"/>
</dbReference>
<keyword evidence="5 6" id="KW-0472">Membrane</keyword>
<reference evidence="8" key="1">
    <citation type="journal article" date="2019" name="Int. J. Syst. Evol. Microbiol.">
        <title>The Global Catalogue of Microorganisms (GCM) 10K type strain sequencing project: providing services to taxonomists for standard genome sequencing and annotation.</title>
        <authorList>
            <consortium name="The Broad Institute Genomics Platform"/>
            <consortium name="The Broad Institute Genome Sequencing Center for Infectious Disease"/>
            <person name="Wu L."/>
            <person name="Ma J."/>
        </authorList>
    </citation>
    <scope>NUCLEOTIDE SEQUENCE [LARGE SCALE GENOMIC DNA]</scope>
    <source>
        <strain evidence="8">JCM 17808</strain>
    </source>
</reference>
<feature type="transmembrane region" description="Helical" evidence="6">
    <location>
        <begin position="65"/>
        <end position="82"/>
    </location>
</feature>
<keyword evidence="8" id="KW-1185">Reference proteome</keyword>
<feature type="transmembrane region" description="Helical" evidence="6">
    <location>
        <begin position="102"/>
        <end position="124"/>
    </location>
</feature>
<evidence type="ECO:0000256" key="6">
    <source>
        <dbReference type="SAM" id="Phobius"/>
    </source>
</evidence>
<feature type="transmembrane region" description="Helical" evidence="6">
    <location>
        <begin position="181"/>
        <end position="199"/>
    </location>
</feature>
<organism evidence="7 8">
    <name type="scientific">Brevibacterium pityocampae</name>
    <dbReference type="NCBI Taxonomy" id="506594"/>
    <lineage>
        <taxon>Bacteria</taxon>
        <taxon>Bacillati</taxon>
        <taxon>Actinomycetota</taxon>
        <taxon>Actinomycetes</taxon>
        <taxon>Micrococcales</taxon>
        <taxon>Brevibacteriaceae</taxon>
        <taxon>Brevibacterium</taxon>
    </lineage>
</organism>
<keyword evidence="2" id="KW-1003">Cell membrane</keyword>
<gene>
    <name evidence="7" type="ORF">GCM10023167_08090</name>
</gene>
<comment type="caution">
    <text evidence="7">The sequence shown here is derived from an EMBL/GenBank/DDBJ whole genome shotgun (WGS) entry which is preliminary data.</text>
</comment>
<evidence type="ECO:0000313" key="7">
    <source>
        <dbReference type="EMBL" id="GAA4385842.1"/>
    </source>
</evidence>
<evidence type="ECO:0000256" key="2">
    <source>
        <dbReference type="ARBA" id="ARBA00022475"/>
    </source>
</evidence>
<dbReference type="EMBL" id="BAABGL010000003">
    <property type="protein sequence ID" value="GAA4385842.1"/>
    <property type="molecule type" value="Genomic_DNA"/>
</dbReference>
<dbReference type="Proteomes" id="UP001500642">
    <property type="component" value="Unassembled WGS sequence"/>
</dbReference>
<evidence type="ECO:0000313" key="8">
    <source>
        <dbReference type="Proteomes" id="UP001500642"/>
    </source>
</evidence>
<dbReference type="RefSeq" id="WP_101652287.1">
    <property type="nucleotide sequence ID" value="NZ_BAABGL010000003.1"/>
</dbReference>
<proteinExistence type="predicted"/>